<evidence type="ECO:0000256" key="5">
    <source>
        <dbReference type="ARBA" id="ARBA00022741"/>
    </source>
</evidence>
<keyword evidence="8 13" id="KW-0694">RNA-binding</keyword>
<dbReference type="VEuPathDB" id="PlasmoDB:PocGH01_12064800"/>
<dbReference type="Pfam" id="PF02881">
    <property type="entry name" value="SRP54_N"/>
    <property type="match status" value="1"/>
</dbReference>
<name>A0A1A8WXH9_PLAOA</name>
<dbReference type="InterPro" id="IPR022941">
    <property type="entry name" value="SRP54"/>
</dbReference>
<dbReference type="InterPro" id="IPR036225">
    <property type="entry name" value="SRP/SRP_N"/>
</dbReference>
<dbReference type="PANTHER" id="PTHR11564:SF5">
    <property type="entry name" value="SIGNAL RECOGNITION PARTICLE SUBUNIT SRP54"/>
    <property type="match status" value="1"/>
</dbReference>
<protein>
    <recommendedName>
        <fullName evidence="13">Signal recognition particle 54 kDa protein</fullName>
    </recommendedName>
</protein>
<dbReference type="SMART" id="SM00962">
    <property type="entry name" value="SRP54"/>
    <property type="match status" value="1"/>
</dbReference>
<keyword evidence="11 13" id="KW-0687">Ribonucleoprotein</keyword>
<dbReference type="SUPFAM" id="SSF47446">
    <property type="entry name" value="Signal peptide-binding domain"/>
    <property type="match status" value="1"/>
</dbReference>
<comment type="subcellular location">
    <subcellularLocation>
        <location evidence="2 13">Cytoplasm</location>
    </subcellularLocation>
    <subcellularLocation>
        <location evidence="1">Endoplasmic reticulum</location>
    </subcellularLocation>
</comment>
<dbReference type="GO" id="GO:0003924">
    <property type="term" value="F:GTPase activity"/>
    <property type="evidence" value="ECO:0007669"/>
    <property type="project" value="UniProtKB-UniRule"/>
</dbReference>
<dbReference type="Gene3D" id="1.20.120.140">
    <property type="entry name" value="Signal recognition particle SRP54, nucleotide-binding domain"/>
    <property type="match status" value="1"/>
</dbReference>
<evidence type="ECO:0000313" key="18">
    <source>
        <dbReference type="Proteomes" id="UP000078560"/>
    </source>
</evidence>
<dbReference type="PANTHER" id="PTHR11564">
    <property type="entry name" value="SIGNAL RECOGNITION PARTICLE 54K PROTEIN SRP54"/>
    <property type="match status" value="1"/>
</dbReference>
<evidence type="ECO:0000256" key="1">
    <source>
        <dbReference type="ARBA" id="ARBA00004240"/>
    </source>
</evidence>
<dbReference type="GO" id="GO:0005525">
    <property type="term" value="F:GTP binding"/>
    <property type="evidence" value="ECO:0007669"/>
    <property type="project" value="UniProtKB-UniRule"/>
</dbReference>
<dbReference type="InterPro" id="IPR027417">
    <property type="entry name" value="P-loop_NTPase"/>
</dbReference>
<dbReference type="InterPro" id="IPR042101">
    <property type="entry name" value="SRP54_N_sf"/>
</dbReference>
<dbReference type="NCBIfam" id="TIGR01425">
    <property type="entry name" value="SRP54_euk"/>
    <property type="match status" value="1"/>
</dbReference>
<dbReference type="SMART" id="SM00382">
    <property type="entry name" value="AAA"/>
    <property type="match status" value="1"/>
</dbReference>
<reference evidence="16" key="1">
    <citation type="submission" date="2016-05" db="EMBL/GenBank/DDBJ databases">
        <authorList>
            <person name="Lavstsen T."/>
            <person name="Jespersen J.S."/>
        </authorList>
    </citation>
    <scope>NUCLEOTIDE SEQUENCE [LARGE SCALE GENOMIC DNA]</scope>
</reference>
<feature type="domain" description="SRP54-type proteins GTP-binding" evidence="14">
    <location>
        <begin position="269"/>
        <end position="282"/>
    </location>
</feature>
<dbReference type="SUPFAM" id="SSF47364">
    <property type="entry name" value="Domain of the SRP/SRP receptor G-proteins"/>
    <property type="match status" value="1"/>
</dbReference>
<dbReference type="Gene3D" id="3.40.50.300">
    <property type="entry name" value="P-loop containing nucleotide triphosphate hydrolases"/>
    <property type="match status" value="1"/>
</dbReference>
<dbReference type="InterPro" id="IPR000897">
    <property type="entry name" value="SRP54_GTPase_dom"/>
</dbReference>
<dbReference type="Proteomes" id="UP000078546">
    <property type="component" value="Unassembled WGS sequence"/>
</dbReference>
<comment type="catalytic activity">
    <reaction evidence="12">
        <text>GTP + H2O = GDP + phosphate + H(+)</text>
        <dbReference type="Rhea" id="RHEA:19669"/>
        <dbReference type="ChEBI" id="CHEBI:15377"/>
        <dbReference type="ChEBI" id="CHEBI:15378"/>
        <dbReference type="ChEBI" id="CHEBI:37565"/>
        <dbReference type="ChEBI" id="CHEBI:43474"/>
        <dbReference type="ChEBI" id="CHEBI:58189"/>
        <dbReference type="EC" id="3.6.5.4"/>
    </reaction>
    <physiologicalReaction direction="left-to-right" evidence="12">
        <dbReference type="Rhea" id="RHEA:19670"/>
    </physiologicalReaction>
</comment>
<evidence type="ECO:0000256" key="13">
    <source>
        <dbReference type="RuleBase" id="RU364034"/>
    </source>
</evidence>
<dbReference type="FunFam" id="3.40.50.300:FF:000022">
    <property type="entry name" value="Signal recognition particle 54 kDa subunit"/>
    <property type="match status" value="1"/>
</dbReference>
<evidence type="ECO:0000256" key="8">
    <source>
        <dbReference type="ARBA" id="ARBA00022884"/>
    </source>
</evidence>
<gene>
    <name evidence="16" type="ORF">POVCU1_035550</name>
    <name evidence="15" type="ORF">POVCU2_0038540</name>
</gene>
<evidence type="ECO:0000313" key="17">
    <source>
        <dbReference type="Proteomes" id="UP000078546"/>
    </source>
</evidence>
<accession>A0A1A8WXH9</accession>
<dbReference type="GO" id="GO:0005783">
    <property type="term" value="C:endoplasmic reticulum"/>
    <property type="evidence" value="ECO:0007669"/>
    <property type="project" value="UniProtKB-SubCell"/>
</dbReference>
<evidence type="ECO:0000256" key="10">
    <source>
        <dbReference type="ARBA" id="ARBA00023135"/>
    </source>
</evidence>
<keyword evidence="5 13" id="KW-0547">Nucleotide-binding</keyword>
<evidence type="ECO:0000256" key="2">
    <source>
        <dbReference type="ARBA" id="ARBA00004496"/>
    </source>
</evidence>
<sequence>MVLTELGAQLTSALQKLQTAAVADDAVIEECLKEVIRALIMADINVSYLKDIKSNIKKNIEKNIDMYGNNKKRLVQKYVVDELIKLLEGKKECYIPKKGNRNVILFVGLQGSGKTTTCTKYAHFYQKKGFKTALVCADTFRAGAFDQLKQNAAKVKIPFYGSYSEVDPVKIANDGVNAFLKDKYDLIIVDSSGRHKQENDLFEEMKQVEDSIKPEEIIFVIDSHIGQSCHDQAMAFKNSVTLGSIIITKIDGHAKGGGALSAVAATGCPITFIGTGEHINDFENFEAKSFVSRLLGMGDINGLVSTLKEVIDIDKQPQLMNRLSKGKFVLRDMYDQFQNVFKMGSLSKVMSMIPGFGNNIISKGTEKEGINKIKKFMVIMDSMTNEELDCIKPLNDSRCLRICKGSGTRLQDIRELLEQFKFLQKMVSKMGKLGLRENNFGNIMRNQKQFLSKMNNMMDPSMLGGMGAGPGANNMVNLLKEFTKMDDFGGTMSNMMKQMGLKK</sequence>
<evidence type="ECO:0000313" key="16">
    <source>
        <dbReference type="EMBL" id="SBS97072.1"/>
    </source>
</evidence>
<evidence type="ECO:0000256" key="7">
    <source>
        <dbReference type="ARBA" id="ARBA00022824"/>
    </source>
</evidence>
<keyword evidence="10 13" id="KW-0733">Signal recognition particle</keyword>
<keyword evidence="9 13" id="KW-0342">GTP-binding</keyword>
<dbReference type="InterPro" id="IPR013822">
    <property type="entry name" value="Signal_recog_particl_SRP54_hlx"/>
</dbReference>
<dbReference type="AlphaFoldDB" id="A0A1A8WXH9"/>
<comment type="function">
    <text evidence="13">Component of the signal recognition particle (SRP) complex, a ribonucleoprotein complex that mediates the cotranslational targeting of secretory and membrane proteins to the endoplasmic reticulum (ER).</text>
</comment>
<evidence type="ECO:0000256" key="3">
    <source>
        <dbReference type="ARBA" id="ARBA00005450"/>
    </source>
</evidence>
<organism evidence="16 17">
    <name type="scientific">Plasmodium ovale curtisi</name>
    <dbReference type="NCBI Taxonomy" id="864141"/>
    <lineage>
        <taxon>Eukaryota</taxon>
        <taxon>Sar</taxon>
        <taxon>Alveolata</taxon>
        <taxon>Apicomplexa</taxon>
        <taxon>Aconoidasida</taxon>
        <taxon>Haemosporida</taxon>
        <taxon>Plasmodiidae</taxon>
        <taxon>Plasmodium</taxon>
        <taxon>Plasmodium (Plasmodium)</taxon>
    </lineage>
</organism>
<dbReference type="GO" id="GO:0008312">
    <property type="term" value="F:7S RNA binding"/>
    <property type="evidence" value="ECO:0007669"/>
    <property type="project" value="UniProtKB-UniRule"/>
</dbReference>
<dbReference type="Pfam" id="PF00448">
    <property type="entry name" value="SRP54"/>
    <property type="match status" value="1"/>
</dbReference>
<dbReference type="CDD" id="cd17875">
    <property type="entry name" value="SRP54_G"/>
    <property type="match status" value="1"/>
</dbReference>
<keyword evidence="4 13" id="KW-0963">Cytoplasm</keyword>
<keyword evidence="7" id="KW-0256">Endoplasmic reticulum</keyword>
<dbReference type="HAMAP" id="MF_00306">
    <property type="entry name" value="SRP54"/>
    <property type="match status" value="1"/>
</dbReference>
<dbReference type="PROSITE" id="PS00300">
    <property type="entry name" value="SRP54"/>
    <property type="match status" value="1"/>
</dbReference>
<dbReference type="Proteomes" id="UP000078560">
    <property type="component" value="Unassembled WGS sequence"/>
</dbReference>
<evidence type="ECO:0000259" key="14">
    <source>
        <dbReference type="PROSITE" id="PS00300"/>
    </source>
</evidence>
<dbReference type="EMBL" id="FLQV01000654">
    <property type="protein sequence ID" value="SBS97072.1"/>
    <property type="molecule type" value="Genomic_DNA"/>
</dbReference>
<dbReference type="InterPro" id="IPR036891">
    <property type="entry name" value="Signal_recog_part_SRP54_M_sf"/>
</dbReference>
<evidence type="ECO:0000256" key="11">
    <source>
        <dbReference type="ARBA" id="ARBA00023274"/>
    </source>
</evidence>
<dbReference type="InterPro" id="IPR003593">
    <property type="entry name" value="AAA+_ATPase"/>
</dbReference>
<dbReference type="FunFam" id="1.10.260.30:FF:000005">
    <property type="entry name" value="Signal recognition particle 54 kDa protein"/>
    <property type="match status" value="1"/>
</dbReference>
<dbReference type="SMART" id="SM00963">
    <property type="entry name" value="SRP54_N"/>
    <property type="match status" value="1"/>
</dbReference>
<dbReference type="InterPro" id="IPR006325">
    <property type="entry name" value="SRP54_euk"/>
</dbReference>
<dbReference type="EMBL" id="FLQU01000509">
    <property type="protein sequence ID" value="SBS86668.1"/>
    <property type="molecule type" value="Genomic_DNA"/>
</dbReference>
<proteinExistence type="inferred from homology"/>
<dbReference type="InterPro" id="IPR004125">
    <property type="entry name" value="Signal_recog_particle_SRP54_M"/>
</dbReference>
<evidence type="ECO:0000256" key="9">
    <source>
        <dbReference type="ARBA" id="ARBA00023134"/>
    </source>
</evidence>
<evidence type="ECO:0000256" key="12">
    <source>
        <dbReference type="ARBA" id="ARBA00048157"/>
    </source>
</evidence>
<evidence type="ECO:0000256" key="6">
    <source>
        <dbReference type="ARBA" id="ARBA00022801"/>
    </source>
</evidence>
<comment type="similarity">
    <text evidence="3 13">Belongs to the GTP-binding SRP family. SRP54 subfamily.</text>
</comment>
<dbReference type="GO" id="GO:0005829">
    <property type="term" value="C:cytosol"/>
    <property type="evidence" value="ECO:0007669"/>
    <property type="project" value="TreeGrafter"/>
</dbReference>
<dbReference type="Gene3D" id="1.10.260.30">
    <property type="entry name" value="Signal recognition particle, SRP54 subunit, M-domain"/>
    <property type="match status" value="1"/>
</dbReference>
<dbReference type="SUPFAM" id="SSF52540">
    <property type="entry name" value="P-loop containing nucleoside triphosphate hydrolases"/>
    <property type="match status" value="1"/>
</dbReference>
<dbReference type="GO" id="GO:0030942">
    <property type="term" value="F:endoplasmic reticulum signal peptide binding"/>
    <property type="evidence" value="ECO:0007669"/>
    <property type="project" value="TreeGrafter"/>
</dbReference>
<evidence type="ECO:0000313" key="15">
    <source>
        <dbReference type="EMBL" id="SBS86668.1"/>
    </source>
</evidence>
<dbReference type="GO" id="GO:0005786">
    <property type="term" value="C:signal recognition particle, endoplasmic reticulum targeting"/>
    <property type="evidence" value="ECO:0007669"/>
    <property type="project" value="UniProtKB-UniRule"/>
</dbReference>
<comment type="domain">
    <text evidence="13">The M domain binds the 7SL RNA in presence of SRP19 and binds the signal sequence of presecretory proteins.</text>
</comment>
<dbReference type="Pfam" id="PF02978">
    <property type="entry name" value="SRP_SPB"/>
    <property type="match status" value="1"/>
</dbReference>
<reference evidence="17 18" key="2">
    <citation type="submission" date="2016-05" db="EMBL/GenBank/DDBJ databases">
        <authorList>
            <person name="Naeem Raeece"/>
        </authorList>
    </citation>
    <scope>NUCLEOTIDE SEQUENCE [LARGE SCALE GENOMIC DNA]</scope>
</reference>
<comment type="domain">
    <text evidence="13">The NG domain, also named G domain, is a special guanosine triphosphatase (GTPase) domain, which binds GTP and forms a guanosine 5'-triphosphate (GTP)-dependent complex with a homologous NG domain in the SRP receptor subunit SRPRA. The two NG domains undergo cooperative rearrangements upon their assembly, which culminate in the reciprocal activation of the GTPase activity of one another. SRP receptor compaction upon binding with cargo-loaded SRP and GTPase rearrangement drive SRP-mediated cotranslational protein translocation into the ER.</text>
</comment>
<dbReference type="GO" id="GO:0006616">
    <property type="term" value="P:SRP-dependent cotranslational protein targeting to membrane, translocation"/>
    <property type="evidence" value="ECO:0007669"/>
    <property type="project" value="TreeGrafter"/>
</dbReference>
<evidence type="ECO:0000256" key="4">
    <source>
        <dbReference type="ARBA" id="ARBA00022490"/>
    </source>
</evidence>
<keyword evidence="6" id="KW-0378">Hydrolase</keyword>